<dbReference type="InterPro" id="IPR005312">
    <property type="entry name" value="DUF1759"/>
</dbReference>
<dbReference type="EMBL" id="KQ414603">
    <property type="protein sequence ID" value="KOC69642.1"/>
    <property type="molecule type" value="Genomic_DNA"/>
</dbReference>
<name>A0A0L7QJC3_9HYME</name>
<dbReference type="PANTHER" id="PTHR22954:SF3">
    <property type="entry name" value="PROTEIN CBG08539"/>
    <property type="match status" value="1"/>
</dbReference>
<dbReference type="STRING" id="597456.A0A0L7QJC3"/>
<dbReference type="Proteomes" id="UP000053825">
    <property type="component" value="Unassembled WGS sequence"/>
</dbReference>
<evidence type="ECO:0000313" key="3">
    <source>
        <dbReference type="Proteomes" id="UP000053825"/>
    </source>
</evidence>
<evidence type="ECO:0000313" key="2">
    <source>
        <dbReference type="EMBL" id="KOC69642.1"/>
    </source>
</evidence>
<reference evidence="2 3" key="2">
    <citation type="submission" date="2015-07" db="EMBL/GenBank/DDBJ databases">
        <title>The genome of Habropoda laboriosa.</title>
        <authorList>
            <person name="Pan H."/>
            <person name="Kapheim K."/>
        </authorList>
    </citation>
    <scope>NUCLEOTIDE SEQUENCE [LARGE SCALE GENOMIC DNA]</scope>
    <source>
        <strain evidence="2">0110345459</strain>
    </source>
</reference>
<accession>A0A0L7QJC3</accession>
<proteinExistence type="predicted"/>
<protein>
    <submittedName>
        <fullName evidence="1">Uncharacterized protein</fullName>
    </submittedName>
</protein>
<dbReference type="EMBL" id="LHQN01023038">
    <property type="protein sequence ID" value="KOC58636.1"/>
    <property type="molecule type" value="Genomic_DNA"/>
</dbReference>
<evidence type="ECO:0000313" key="1">
    <source>
        <dbReference type="EMBL" id="KOC58636.1"/>
    </source>
</evidence>
<dbReference type="Pfam" id="PF03564">
    <property type="entry name" value="DUF1759"/>
    <property type="match status" value="1"/>
</dbReference>
<dbReference type="AlphaFoldDB" id="A0A0L7QJC3"/>
<keyword evidence="3" id="KW-1185">Reference proteome</keyword>
<organism evidence="1 3">
    <name type="scientific">Habropoda laboriosa</name>
    <dbReference type="NCBI Taxonomy" id="597456"/>
    <lineage>
        <taxon>Eukaryota</taxon>
        <taxon>Metazoa</taxon>
        <taxon>Ecdysozoa</taxon>
        <taxon>Arthropoda</taxon>
        <taxon>Hexapoda</taxon>
        <taxon>Insecta</taxon>
        <taxon>Pterygota</taxon>
        <taxon>Neoptera</taxon>
        <taxon>Endopterygota</taxon>
        <taxon>Hymenoptera</taxon>
        <taxon>Apocrita</taxon>
        <taxon>Aculeata</taxon>
        <taxon>Apoidea</taxon>
        <taxon>Anthophila</taxon>
        <taxon>Apidae</taxon>
        <taxon>Habropoda</taxon>
    </lineage>
</organism>
<reference evidence="1" key="1">
    <citation type="submission" date="2015-07" db="EMBL/GenBank/DDBJ databases">
        <title>MeaNS - Measles Nucleotide Surveillance Program.</title>
        <authorList>
            <person name="Tran T."/>
            <person name="Druce J."/>
        </authorList>
    </citation>
    <scope>NUCLEOTIDE SEQUENCE</scope>
    <source>
        <strain evidence="1">0110345459</strain>
    </source>
</reference>
<gene>
    <name evidence="1" type="ORF">WH47_01879</name>
    <name evidence="2" type="ORF">WH47_10753</name>
</gene>
<dbReference type="OrthoDB" id="7616674at2759"/>
<sequence length="266" mass="30231">MLSNTENDSKTQSIPRNVNEIQLPRIQLPTFSGTYEDWPGFADQFKATVHDNKQLTDSKQPTYLRSCLTGEAVKTIETLGTAASNYAIAWSILESRYDKPHIIINRHLDTLFGMPKGLKPSYDEFTKYLITAESHTIALKARGELTTDTILLYLLSTKMDAVTELKWREKTQAQCNLTLSDLFNFIQDQRCLVLPSGQNSRIYSKSSPPIKPYGISNARVGMTLTRTNDRDSRPQARFRNATYARRNTTRLLAKNSKTRQRSNDAT</sequence>
<dbReference type="PANTHER" id="PTHR22954">
    <property type="entry name" value="RETROVIRAL PROTEASE-RELATED"/>
    <property type="match status" value="1"/>
</dbReference>